<evidence type="ECO:0000313" key="1">
    <source>
        <dbReference type="EMBL" id="GBM10061.1"/>
    </source>
</evidence>
<proteinExistence type="predicted"/>
<protein>
    <submittedName>
        <fullName evidence="1">Uncharacterized protein</fullName>
    </submittedName>
</protein>
<comment type="caution">
    <text evidence="1">The sequence shown here is derived from an EMBL/GenBank/DDBJ whole genome shotgun (WGS) entry which is preliminary data.</text>
</comment>
<keyword evidence="2" id="KW-1185">Reference proteome</keyword>
<name>A0A4Y2D027_ARAVE</name>
<dbReference type="Proteomes" id="UP000499080">
    <property type="component" value="Unassembled WGS sequence"/>
</dbReference>
<reference evidence="1 2" key="1">
    <citation type="journal article" date="2019" name="Sci. Rep.">
        <title>Orb-weaving spider Araneus ventricosus genome elucidates the spidroin gene catalogue.</title>
        <authorList>
            <person name="Kono N."/>
            <person name="Nakamura H."/>
            <person name="Ohtoshi R."/>
            <person name="Moran D.A.P."/>
            <person name="Shinohara A."/>
            <person name="Yoshida Y."/>
            <person name="Fujiwara M."/>
            <person name="Mori M."/>
            <person name="Tomita M."/>
            <person name="Arakawa K."/>
        </authorList>
    </citation>
    <scope>NUCLEOTIDE SEQUENCE [LARGE SCALE GENOMIC DNA]</scope>
</reference>
<dbReference type="EMBL" id="BGPR01000280">
    <property type="protein sequence ID" value="GBM10061.1"/>
    <property type="molecule type" value="Genomic_DNA"/>
</dbReference>
<organism evidence="1 2">
    <name type="scientific">Araneus ventricosus</name>
    <name type="common">Orbweaver spider</name>
    <name type="synonym">Epeira ventricosa</name>
    <dbReference type="NCBI Taxonomy" id="182803"/>
    <lineage>
        <taxon>Eukaryota</taxon>
        <taxon>Metazoa</taxon>
        <taxon>Ecdysozoa</taxon>
        <taxon>Arthropoda</taxon>
        <taxon>Chelicerata</taxon>
        <taxon>Arachnida</taxon>
        <taxon>Araneae</taxon>
        <taxon>Araneomorphae</taxon>
        <taxon>Entelegynae</taxon>
        <taxon>Araneoidea</taxon>
        <taxon>Araneidae</taxon>
        <taxon>Araneus</taxon>
    </lineage>
</organism>
<accession>A0A4Y2D027</accession>
<gene>
    <name evidence="1" type="ORF">AVEN_92895_1</name>
</gene>
<evidence type="ECO:0000313" key="2">
    <source>
        <dbReference type="Proteomes" id="UP000499080"/>
    </source>
</evidence>
<dbReference type="AlphaFoldDB" id="A0A4Y2D027"/>
<sequence length="90" mass="9710">MSGRRISKLVPASPEDIVILGLWVPPPVIVGTSFWRGCTVVGDGHYDSDLSSEAIAAAVIQMARMLPQGKGKQPASFLVIRLPETPRLEK</sequence>